<protein>
    <submittedName>
        <fullName evidence="1">Uncharacterized protein</fullName>
    </submittedName>
</protein>
<reference evidence="2" key="1">
    <citation type="journal article" date="2019" name="Int. J. Syst. Evol. Microbiol.">
        <title>The Global Catalogue of Microorganisms (GCM) 10K type strain sequencing project: providing services to taxonomists for standard genome sequencing and annotation.</title>
        <authorList>
            <consortium name="The Broad Institute Genomics Platform"/>
            <consortium name="The Broad Institute Genome Sequencing Center for Infectious Disease"/>
            <person name="Wu L."/>
            <person name="Ma J."/>
        </authorList>
    </citation>
    <scope>NUCLEOTIDE SEQUENCE [LARGE SCALE GENOMIC DNA]</scope>
    <source>
        <strain evidence="2">JCM 17841</strain>
    </source>
</reference>
<dbReference type="Proteomes" id="UP001501243">
    <property type="component" value="Unassembled WGS sequence"/>
</dbReference>
<evidence type="ECO:0000313" key="2">
    <source>
        <dbReference type="Proteomes" id="UP001501243"/>
    </source>
</evidence>
<gene>
    <name evidence="1" type="ORF">GCM10023172_28250</name>
</gene>
<dbReference type="EMBL" id="BAABGQ010000006">
    <property type="protein sequence ID" value="GAA4503433.1"/>
    <property type="molecule type" value="Genomic_DNA"/>
</dbReference>
<comment type="caution">
    <text evidence="1">The sequence shown here is derived from an EMBL/GenBank/DDBJ whole genome shotgun (WGS) entry which is preliminary data.</text>
</comment>
<sequence length="159" mass="17813">MRPAPPPAASGRASQVLRRLLRPLVGREPSFYRAVIACFLIASTLWMLRSLSNSYTASLNYPVRWRYNAQRYHPARLLPPSVAVEVRGNGWRLLSRAVGLHREPAEVRLRLPGTPPLRSPLRPPLRRALGTVRLVRLPADSATYYLVPGSDSLASRNLD</sequence>
<name>A0ABP8QHE4_9BACT</name>
<organism evidence="1 2">
    <name type="scientific">Hymenobacter ginsengisoli</name>
    <dbReference type="NCBI Taxonomy" id="1051626"/>
    <lineage>
        <taxon>Bacteria</taxon>
        <taxon>Pseudomonadati</taxon>
        <taxon>Bacteroidota</taxon>
        <taxon>Cytophagia</taxon>
        <taxon>Cytophagales</taxon>
        <taxon>Hymenobacteraceae</taxon>
        <taxon>Hymenobacter</taxon>
    </lineage>
</organism>
<evidence type="ECO:0000313" key="1">
    <source>
        <dbReference type="EMBL" id="GAA4503433.1"/>
    </source>
</evidence>
<accession>A0ABP8QHE4</accession>
<proteinExistence type="predicted"/>
<dbReference type="RefSeq" id="WP_208129797.1">
    <property type="nucleotide sequence ID" value="NZ_BAABGQ010000006.1"/>
</dbReference>
<keyword evidence="2" id="KW-1185">Reference proteome</keyword>